<dbReference type="EMBL" id="CP042218">
    <property type="protein sequence ID" value="QDW66470.1"/>
    <property type="molecule type" value="Genomic_DNA"/>
</dbReference>
<keyword evidence="8 10" id="KW-1133">Transmembrane helix</keyword>
<evidence type="ECO:0000256" key="1">
    <source>
        <dbReference type="ARBA" id="ARBA00004586"/>
    </source>
</evidence>
<dbReference type="Proteomes" id="UP000316584">
    <property type="component" value="Chromosome"/>
</dbReference>
<feature type="transmembrane region" description="Helical" evidence="10">
    <location>
        <begin position="220"/>
        <end position="240"/>
    </location>
</feature>
<dbReference type="Pfam" id="PF03901">
    <property type="entry name" value="Glyco_transf_22"/>
    <property type="match status" value="1"/>
</dbReference>
<name>A0A518N3G9_9GAMM</name>
<dbReference type="InterPro" id="IPR003342">
    <property type="entry name" value="ArnT-like_N"/>
</dbReference>
<evidence type="ECO:0000256" key="4">
    <source>
        <dbReference type="ARBA" id="ARBA00022676"/>
    </source>
</evidence>
<feature type="transmembrane region" description="Helical" evidence="10">
    <location>
        <begin position="171"/>
        <end position="199"/>
    </location>
</feature>
<dbReference type="RefSeq" id="WP_144891247.1">
    <property type="nucleotide sequence ID" value="NZ_CP042218.1"/>
</dbReference>
<dbReference type="KEGG" id="lug:FPZ22_05805"/>
<dbReference type="GO" id="GO:0010041">
    <property type="term" value="P:response to iron(III) ion"/>
    <property type="evidence" value="ECO:0007669"/>
    <property type="project" value="TreeGrafter"/>
</dbReference>
<dbReference type="GO" id="GO:0000030">
    <property type="term" value="F:mannosyltransferase activity"/>
    <property type="evidence" value="ECO:0007669"/>
    <property type="project" value="InterPro"/>
</dbReference>
<feature type="transmembrane region" description="Helical" evidence="10">
    <location>
        <begin position="141"/>
        <end position="159"/>
    </location>
</feature>
<evidence type="ECO:0000256" key="7">
    <source>
        <dbReference type="ARBA" id="ARBA00022824"/>
    </source>
</evidence>
<evidence type="ECO:0000256" key="5">
    <source>
        <dbReference type="ARBA" id="ARBA00022679"/>
    </source>
</evidence>
<comment type="subcellular location">
    <subcellularLocation>
        <location evidence="2">Cell membrane</location>
        <topology evidence="2">Multi-pass membrane protein</topology>
    </subcellularLocation>
    <subcellularLocation>
        <location evidence="1">Endoplasmic reticulum membrane</location>
    </subcellularLocation>
</comment>
<dbReference type="GO" id="GO:0006493">
    <property type="term" value="P:protein O-linked glycosylation"/>
    <property type="evidence" value="ECO:0007669"/>
    <property type="project" value="InterPro"/>
</dbReference>
<gene>
    <name evidence="12" type="ORF">FPZ22_05805</name>
</gene>
<evidence type="ECO:0000256" key="8">
    <source>
        <dbReference type="ARBA" id="ARBA00022989"/>
    </source>
</evidence>
<dbReference type="GO" id="GO:0005886">
    <property type="term" value="C:plasma membrane"/>
    <property type="evidence" value="ECO:0007669"/>
    <property type="project" value="UniProtKB-SubCell"/>
</dbReference>
<dbReference type="Pfam" id="PF02366">
    <property type="entry name" value="PMT"/>
    <property type="match status" value="1"/>
</dbReference>
<dbReference type="AlphaFoldDB" id="A0A518N3G9"/>
<reference evidence="12 13" key="1">
    <citation type="submission" date="2019-07" db="EMBL/GenBank/DDBJ databases">
        <title>Full genome sequence of Luteimonas sp. Gr-4.</title>
        <authorList>
            <person name="Im W.-T."/>
        </authorList>
    </citation>
    <scope>NUCLEOTIDE SEQUENCE [LARGE SCALE GENOMIC DNA]</scope>
    <source>
        <strain evidence="12 13">Gr-4</strain>
    </source>
</reference>
<feature type="transmembrane region" description="Helical" evidence="10">
    <location>
        <begin position="74"/>
        <end position="107"/>
    </location>
</feature>
<evidence type="ECO:0000256" key="6">
    <source>
        <dbReference type="ARBA" id="ARBA00022692"/>
    </source>
</evidence>
<dbReference type="InterPro" id="IPR050297">
    <property type="entry name" value="LipidA_mod_glycosyltrf_83"/>
</dbReference>
<feature type="transmembrane region" description="Helical" evidence="10">
    <location>
        <begin position="335"/>
        <end position="356"/>
    </location>
</feature>
<feature type="transmembrane region" description="Helical" evidence="10">
    <location>
        <begin position="426"/>
        <end position="444"/>
    </location>
</feature>
<proteinExistence type="predicted"/>
<feature type="transmembrane region" description="Helical" evidence="10">
    <location>
        <begin position="368"/>
        <end position="390"/>
    </location>
</feature>
<accession>A0A518N3G9</accession>
<feature type="transmembrane region" description="Helical" evidence="10">
    <location>
        <begin position="310"/>
        <end position="329"/>
    </location>
</feature>
<dbReference type="PANTHER" id="PTHR33908">
    <property type="entry name" value="MANNOSYLTRANSFERASE YKCB-RELATED"/>
    <property type="match status" value="1"/>
</dbReference>
<evidence type="ECO:0000256" key="10">
    <source>
        <dbReference type="SAM" id="Phobius"/>
    </source>
</evidence>
<evidence type="ECO:0000256" key="3">
    <source>
        <dbReference type="ARBA" id="ARBA00022475"/>
    </source>
</evidence>
<feature type="transmembrane region" description="Helical" evidence="10">
    <location>
        <begin position="451"/>
        <end position="472"/>
    </location>
</feature>
<keyword evidence="4" id="KW-0328">Glycosyltransferase</keyword>
<keyword evidence="7" id="KW-0256">Endoplasmic reticulum</keyword>
<sequence length="587" mass="62969">MTTPPPAAAGHRWNSGLALLLLLAALVFGAALGQRAPAPADEPRFVLAAKHMVESGDWLVPMRGSERYAEKPPVFMWLVAASAVAVRDLNLAFLLPSLLGALATLWLTGDLARRLWRPGLAPWAAGALFASLQFGLQAGRAQIDMVLVALTTLSLWGLLRHLLRGPDWRAAWLGAFAAGVGTVTKGVGFLPLLVLLPWLAARWRLPAMGWRAAPGDGWRWAALLPAFLAGTAVWLGPLGLELLRDPSPDLRAYAAELLLRQTGERYANAWHHVQPPWYYLQSMATMWLPGVLLAPWLLPAWRRRLRRGDARLWLLLGWALLVLLFFSASPGKREVYIFPVLPALCVAAAPLLPALLRRHGPARVLRAWLWLLAALLVLAGASGLAATGALDGTAGTGVIERLAGAGRWALRLAAERALAPGEVRQALATLLALGLGLLAVAAWSRRGRLHLALPTATALVWLAMGLGIGPALDRSSSGRGLMEDAAARVGADGELALVAWREQFLLQALGPLVEFGFKRPVEAQWRDAAEWLAAAPSTRWVLVPAPALDGCVDRAQALPLGRASRLDWWLVPASAMRPGCEPGTGAG</sequence>
<dbReference type="GO" id="GO:0009103">
    <property type="term" value="P:lipopolysaccharide biosynthetic process"/>
    <property type="evidence" value="ECO:0007669"/>
    <property type="project" value="TreeGrafter"/>
</dbReference>
<keyword evidence="5 12" id="KW-0808">Transferase</keyword>
<dbReference type="GO" id="GO:0016763">
    <property type="term" value="F:pentosyltransferase activity"/>
    <property type="evidence" value="ECO:0007669"/>
    <property type="project" value="TreeGrafter"/>
</dbReference>
<evidence type="ECO:0000256" key="2">
    <source>
        <dbReference type="ARBA" id="ARBA00004651"/>
    </source>
</evidence>
<dbReference type="OrthoDB" id="9775035at2"/>
<organism evidence="12 13">
    <name type="scientific">Luteimonas granuli</name>
    <dbReference type="NCBI Taxonomy" id="1176533"/>
    <lineage>
        <taxon>Bacteria</taxon>
        <taxon>Pseudomonadati</taxon>
        <taxon>Pseudomonadota</taxon>
        <taxon>Gammaproteobacteria</taxon>
        <taxon>Lysobacterales</taxon>
        <taxon>Lysobacteraceae</taxon>
        <taxon>Luteimonas</taxon>
    </lineage>
</organism>
<keyword evidence="6 10" id="KW-0812">Transmembrane</keyword>
<dbReference type="InterPro" id="IPR005599">
    <property type="entry name" value="GPI_mannosylTrfase"/>
</dbReference>
<feature type="domain" description="ArnT-like N-terminal" evidence="11">
    <location>
        <begin position="45"/>
        <end position="216"/>
    </location>
</feature>
<evidence type="ECO:0000313" key="13">
    <source>
        <dbReference type="Proteomes" id="UP000316584"/>
    </source>
</evidence>
<dbReference type="PANTHER" id="PTHR33908:SF3">
    <property type="entry name" value="UNDECAPRENYL PHOSPHATE-ALPHA-4-AMINO-4-DEOXY-L-ARABINOSE ARABINOSYL TRANSFERASE"/>
    <property type="match status" value="1"/>
</dbReference>
<keyword evidence="13" id="KW-1185">Reference proteome</keyword>
<keyword evidence="3" id="KW-1003">Cell membrane</keyword>
<evidence type="ECO:0000313" key="12">
    <source>
        <dbReference type="EMBL" id="QDW66470.1"/>
    </source>
</evidence>
<evidence type="ECO:0000256" key="9">
    <source>
        <dbReference type="ARBA" id="ARBA00023136"/>
    </source>
</evidence>
<keyword evidence="9 10" id="KW-0472">Membrane</keyword>
<evidence type="ECO:0000259" key="11">
    <source>
        <dbReference type="Pfam" id="PF02366"/>
    </source>
</evidence>
<feature type="transmembrane region" description="Helical" evidence="10">
    <location>
        <begin position="278"/>
        <end position="298"/>
    </location>
</feature>
<protein>
    <submittedName>
        <fullName evidence="12">Phospholipid carrier-dependent glycosyltransferase</fullName>
    </submittedName>
</protein>